<comment type="caution">
    <text evidence="3">The sequence shown here is derived from an EMBL/GenBank/DDBJ whole genome shotgun (WGS) entry which is preliminary data.</text>
</comment>
<keyword evidence="4" id="KW-1185">Reference proteome</keyword>
<organism evidence="3 4">
    <name type="scientific">Amaricoccus solimangrovi</name>
    <dbReference type="NCBI Taxonomy" id="2589815"/>
    <lineage>
        <taxon>Bacteria</taxon>
        <taxon>Pseudomonadati</taxon>
        <taxon>Pseudomonadota</taxon>
        <taxon>Alphaproteobacteria</taxon>
        <taxon>Rhodobacterales</taxon>
        <taxon>Paracoccaceae</taxon>
        <taxon>Amaricoccus</taxon>
    </lineage>
</organism>
<reference evidence="3 4" key="1">
    <citation type="submission" date="2019-06" db="EMBL/GenBank/DDBJ databases">
        <title>A novel bacterium of genus Amaricoccus, isolated from marine sediment.</title>
        <authorList>
            <person name="Huang H."/>
            <person name="Mo K."/>
            <person name="Hu Y."/>
        </authorList>
    </citation>
    <scope>NUCLEOTIDE SEQUENCE [LARGE SCALE GENOMIC DNA]</scope>
    <source>
        <strain evidence="3 4">HB172011</strain>
    </source>
</reference>
<evidence type="ECO:0000256" key="2">
    <source>
        <dbReference type="ARBA" id="ARBA00022649"/>
    </source>
</evidence>
<sequence length="94" mass="10615">MGTARRVSSPALREIQSYIAYDDIMAAAKVANRIRQSTEMLADHPMLGREWDGHTRALVVSGLPYRVHYRINERAGVVEIITVAHTSRKSPRLE</sequence>
<evidence type="ECO:0000313" key="4">
    <source>
        <dbReference type="Proteomes" id="UP000319255"/>
    </source>
</evidence>
<proteinExistence type="inferred from homology"/>
<dbReference type="Pfam" id="PF05016">
    <property type="entry name" value="ParE_toxin"/>
    <property type="match status" value="1"/>
</dbReference>
<dbReference type="AlphaFoldDB" id="A0A501WL30"/>
<keyword evidence="2" id="KW-1277">Toxin-antitoxin system</keyword>
<evidence type="ECO:0000313" key="3">
    <source>
        <dbReference type="EMBL" id="TPE49090.1"/>
    </source>
</evidence>
<name>A0A501WL30_9RHOB</name>
<dbReference type="OrthoDB" id="595470at2"/>
<protein>
    <submittedName>
        <fullName evidence="3">Type II toxin-antitoxin system RelE/ParE family toxin</fullName>
    </submittedName>
</protein>
<comment type="similarity">
    <text evidence="1">Belongs to the RelE toxin family.</text>
</comment>
<dbReference type="PANTHER" id="PTHR33755">
    <property type="entry name" value="TOXIN PARE1-RELATED"/>
    <property type="match status" value="1"/>
</dbReference>
<dbReference type="InterPro" id="IPR035093">
    <property type="entry name" value="RelE/ParE_toxin_dom_sf"/>
</dbReference>
<dbReference type="EMBL" id="VFRP01000017">
    <property type="protein sequence ID" value="TPE49090.1"/>
    <property type="molecule type" value="Genomic_DNA"/>
</dbReference>
<dbReference type="InterPro" id="IPR007712">
    <property type="entry name" value="RelE/ParE_toxin"/>
</dbReference>
<accession>A0A501WL30</accession>
<dbReference type="Gene3D" id="3.30.2310.20">
    <property type="entry name" value="RelE-like"/>
    <property type="match status" value="1"/>
</dbReference>
<gene>
    <name evidence="3" type="ORF">FJM51_15560</name>
</gene>
<dbReference type="InterPro" id="IPR051803">
    <property type="entry name" value="TA_system_RelE-like_toxin"/>
</dbReference>
<dbReference type="Proteomes" id="UP000319255">
    <property type="component" value="Unassembled WGS sequence"/>
</dbReference>
<evidence type="ECO:0000256" key="1">
    <source>
        <dbReference type="ARBA" id="ARBA00006226"/>
    </source>
</evidence>